<sequence length="573" mass="63563">MKQKKHNRFLAALLAVAMMFQMLPMLAFAEEETVPEAAKVWIGENEYNTVKDAVEAAKSGDTIELGEGNYTLYSIPSAGTTKGKDLTFVGQGTDKTAWNIGALVPDPANFGTEYNGDYSFDGAGTVTFQNMTLRSGNVDYLGFIRANKTVVEDCVINGETCYWGYKSAEFKNTTFNAPSGRYALWTYSSPVMTFDGCTFNADGRVINVYTDYGAGKNDITVNFNNCTVNSSEGFLAKPALKIDDSNMGNYKYIINISGNNTVKAGLDYRTCSRVFGYGTDTGRTEVYVDGNPVWGKKEGTTPPTKGELKTHEYSAGKAEGKVESVEGDWKEKIDHYEREVTTTCSYCGYTTKSTEKGYKLEYDLNGGDPAEGADDETYKEKIVPENEKVELAPAPTMPGYFFHYWDGTEGNFYGDPATIKMTANTKLTAQWGEEPPEVPDTPEGPGCCGEVTAVIIAAGTTVVGYYAGTELLRNCYGLPYWPRNRSELALMLWEDADRPMPESTLLYPDIGQEEEDMDLQHAARWAMENELIPDLNWDSRKPEEEQKFFPTYAVSRARALHAWQKAQQLKQDA</sequence>
<dbReference type="Proteomes" id="UP000220959">
    <property type="component" value="Unassembled WGS sequence"/>
</dbReference>
<evidence type="ECO:0000313" key="2">
    <source>
        <dbReference type="Proteomes" id="UP000220959"/>
    </source>
</evidence>
<name>A0ACC9CWA3_9FIRM</name>
<organism evidence="1 2">
    <name type="scientific">Faecalibacterium langellae</name>
    <dbReference type="NCBI Taxonomy" id="3435293"/>
    <lineage>
        <taxon>Bacteria</taxon>
        <taxon>Bacillati</taxon>
        <taxon>Bacillota</taxon>
        <taxon>Clostridia</taxon>
        <taxon>Eubacteriales</taxon>
        <taxon>Oscillospiraceae</taxon>
        <taxon>Faecalibacterium</taxon>
    </lineage>
</organism>
<keyword evidence="2" id="KW-1185">Reference proteome</keyword>
<protein>
    <submittedName>
        <fullName evidence="1">Uncharacterized protein</fullName>
    </submittedName>
</protein>
<comment type="caution">
    <text evidence="1">The sequence shown here is derived from an EMBL/GenBank/DDBJ whole genome shotgun (WGS) entry which is preliminary data.</text>
</comment>
<reference evidence="1 2" key="1">
    <citation type="journal article" date="2017" name="Front. Microbiol.">
        <title>New Insights into the Diversity of the Genus Faecalibacterium.</title>
        <authorList>
            <person name="Benevides L."/>
            <person name="Burman S."/>
            <person name="Martin R."/>
            <person name="Robert V."/>
            <person name="Thomas M."/>
            <person name="Miquel S."/>
            <person name="Chain F."/>
            <person name="Sokol H."/>
            <person name="Bermudez-Humaran L.G."/>
            <person name="Morrison M."/>
            <person name="Langella P."/>
            <person name="Azevedo V.A."/>
            <person name="Chatel J.M."/>
            <person name="Soares S."/>
        </authorList>
    </citation>
    <scope>NUCLEOTIDE SEQUENCE [LARGE SCALE GENOMIC DNA]</scope>
    <source>
        <strain evidence="2">CNCM I-4541</strain>
    </source>
</reference>
<accession>A0ACC9CWA3</accession>
<proteinExistence type="predicted"/>
<gene>
    <name evidence="1" type="ORF">CGS49_08585</name>
</gene>
<evidence type="ECO:0000313" key="1">
    <source>
        <dbReference type="EMBL" id="PDX60073.1"/>
    </source>
</evidence>
<dbReference type="EMBL" id="NMTR01000021">
    <property type="protein sequence ID" value="PDX60073.1"/>
    <property type="molecule type" value="Genomic_DNA"/>
</dbReference>